<keyword evidence="3" id="KW-1185">Reference proteome</keyword>
<evidence type="ECO:0000313" key="2">
    <source>
        <dbReference type="EMBL" id="OXM13728.1"/>
    </source>
</evidence>
<comment type="caution">
    <text evidence="2">The sequence shown here is derived from an EMBL/GenBank/DDBJ whole genome shotgun (WGS) entry which is preliminary data.</text>
</comment>
<accession>A0A229NV20</accession>
<dbReference type="Proteomes" id="UP000215145">
    <property type="component" value="Unassembled WGS sequence"/>
</dbReference>
<proteinExistence type="predicted"/>
<name>A0A229NV20_9BACL</name>
<dbReference type="RefSeq" id="WP_089526430.1">
    <property type="nucleotide sequence ID" value="NZ_NMUQ01000003.1"/>
</dbReference>
<gene>
    <name evidence="2" type="ORF">CGZ75_22180</name>
</gene>
<evidence type="ECO:0000313" key="3">
    <source>
        <dbReference type="Proteomes" id="UP000215145"/>
    </source>
</evidence>
<feature type="domain" description="DUF1854" evidence="1">
    <location>
        <begin position="40"/>
        <end position="163"/>
    </location>
</feature>
<dbReference type="EMBL" id="NMUQ01000003">
    <property type="protein sequence ID" value="OXM13728.1"/>
    <property type="molecule type" value="Genomic_DNA"/>
</dbReference>
<dbReference type="Pfam" id="PF08909">
    <property type="entry name" value="DUF1854"/>
    <property type="match status" value="1"/>
</dbReference>
<reference evidence="2 3" key="1">
    <citation type="submission" date="2017-07" db="EMBL/GenBank/DDBJ databases">
        <title>Paenibacillus herberti R33 genome sequencing and assembly.</title>
        <authorList>
            <person name="Su W."/>
        </authorList>
    </citation>
    <scope>NUCLEOTIDE SEQUENCE [LARGE SCALE GENOMIC DNA]</scope>
    <source>
        <strain evidence="2 3">R33</strain>
    </source>
</reference>
<dbReference type="InterPro" id="IPR015005">
    <property type="entry name" value="DUF1854"/>
</dbReference>
<evidence type="ECO:0000259" key="1">
    <source>
        <dbReference type="Pfam" id="PF08909"/>
    </source>
</evidence>
<dbReference type="AlphaFoldDB" id="A0A229NV20"/>
<protein>
    <recommendedName>
        <fullName evidence="1">DUF1854 domain-containing protein</fullName>
    </recommendedName>
</protein>
<dbReference type="OrthoDB" id="2597073at2"/>
<sequence>MSNNSNLVFMNRIQLYDVLLYHSREGYLKAVLGGEQMGRVKLVRCFPYSMPDRLISIRTADTGKELLLLPSLDHLQEESRSAAMLELEREYMIPRIERILSIRKKGPEWIWSVDTDYGPSTLHMSILHEGIHELADGRWIVTDDDGRRFELSNVDRMDKQSREQWGKIG</sequence>
<organism evidence="2 3">
    <name type="scientific">Paenibacillus herberti</name>
    <dbReference type="NCBI Taxonomy" id="1619309"/>
    <lineage>
        <taxon>Bacteria</taxon>
        <taxon>Bacillati</taxon>
        <taxon>Bacillota</taxon>
        <taxon>Bacilli</taxon>
        <taxon>Bacillales</taxon>
        <taxon>Paenibacillaceae</taxon>
        <taxon>Paenibacillus</taxon>
    </lineage>
</organism>